<dbReference type="InterPro" id="IPR036691">
    <property type="entry name" value="Endo/exonu/phosph_ase_sf"/>
</dbReference>
<accession>A0A8R1DVY2</accession>
<evidence type="ECO:0000313" key="2">
    <source>
        <dbReference type="EnsemblMetazoa" id="CJA13769.1"/>
    </source>
</evidence>
<dbReference type="Gene3D" id="2.60.40.10">
    <property type="entry name" value="Immunoglobulins"/>
    <property type="match status" value="1"/>
</dbReference>
<dbReference type="GO" id="GO:0004439">
    <property type="term" value="F:phosphatidylinositol-4,5-bisphosphate 5-phosphatase activity"/>
    <property type="evidence" value="ECO:0007669"/>
    <property type="project" value="TreeGrafter"/>
</dbReference>
<dbReference type="InterPro" id="IPR046985">
    <property type="entry name" value="IP5"/>
</dbReference>
<dbReference type="GO" id="GO:0016020">
    <property type="term" value="C:membrane"/>
    <property type="evidence" value="ECO:0007669"/>
    <property type="project" value="TreeGrafter"/>
</dbReference>
<dbReference type="Gene3D" id="3.60.10.10">
    <property type="entry name" value="Endonuclease/exonuclease/phosphatase"/>
    <property type="match status" value="1"/>
</dbReference>
<organism evidence="2 3">
    <name type="scientific">Caenorhabditis japonica</name>
    <dbReference type="NCBI Taxonomy" id="281687"/>
    <lineage>
        <taxon>Eukaryota</taxon>
        <taxon>Metazoa</taxon>
        <taxon>Ecdysozoa</taxon>
        <taxon>Nematoda</taxon>
        <taxon>Chromadorea</taxon>
        <taxon>Rhabditida</taxon>
        <taxon>Rhabditina</taxon>
        <taxon>Rhabditomorpha</taxon>
        <taxon>Rhabditoidea</taxon>
        <taxon>Rhabditidae</taxon>
        <taxon>Peloderinae</taxon>
        <taxon>Caenorhabditis</taxon>
    </lineage>
</organism>
<evidence type="ECO:0000313" key="3">
    <source>
        <dbReference type="Proteomes" id="UP000005237"/>
    </source>
</evidence>
<sequence>MCLYDHDVVFWFGDLNYRLNTDLYGISNDEVRRIASSDKFGELLQYCQLREQMKRGIVFQDFEEPARFGFRPTYKYDCGTNTWDTSEKGRVPAWTDRILTYKKYAQVGLEVVRPMESVETITISDHKPVRAVFNLKTKKINESDANVVYDDAIREADRRANEELPQVQLSLNEVDFGVVNYLEPKNRSVIVQNVGKSKVS</sequence>
<reference evidence="3" key="1">
    <citation type="submission" date="2010-08" db="EMBL/GenBank/DDBJ databases">
        <authorList>
            <consortium name="Caenorhabditis japonica Sequencing Consortium"/>
            <person name="Wilson R.K."/>
        </authorList>
    </citation>
    <scope>NUCLEOTIDE SEQUENCE [LARGE SCALE GENOMIC DNA]</scope>
    <source>
        <strain evidence="3">DF5081</strain>
    </source>
</reference>
<dbReference type="Pfam" id="PF22669">
    <property type="entry name" value="Exo_endo_phos2"/>
    <property type="match status" value="1"/>
</dbReference>
<dbReference type="InterPro" id="IPR000300">
    <property type="entry name" value="IPPc"/>
</dbReference>
<dbReference type="PANTHER" id="PTHR11200:SF300">
    <property type="entry name" value="TYPE II INOSITOL 1,4,5-TRISPHOSPHATE 5-PHOSPHATASE"/>
    <property type="match status" value="1"/>
</dbReference>
<reference evidence="2" key="2">
    <citation type="submission" date="2022-06" db="UniProtKB">
        <authorList>
            <consortium name="EnsemblMetazoa"/>
        </authorList>
    </citation>
    <scope>IDENTIFICATION</scope>
    <source>
        <strain evidence="2">DF5081</strain>
    </source>
</reference>
<dbReference type="EnsemblMetazoa" id="CJA13769.1">
    <property type="protein sequence ID" value="CJA13769.1"/>
    <property type="gene ID" value="WBGene00132973"/>
</dbReference>
<keyword evidence="3" id="KW-1185">Reference proteome</keyword>
<evidence type="ECO:0000259" key="1">
    <source>
        <dbReference type="SMART" id="SM00128"/>
    </source>
</evidence>
<dbReference type="InterPro" id="IPR013783">
    <property type="entry name" value="Ig-like_fold"/>
</dbReference>
<dbReference type="GO" id="GO:0046856">
    <property type="term" value="P:phosphatidylinositol dephosphorylation"/>
    <property type="evidence" value="ECO:0007669"/>
    <property type="project" value="InterPro"/>
</dbReference>
<dbReference type="PANTHER" id="PTHR11200">
    <property type="entry name" value="INOSITOL 5-PHOSPHATASE"/>
    <property type="match status" value="1"/>
</dbReference>
<protein>
    <submittedName>
        <fullName evidence="2">IPPc domain-containing protein</fullName>
    </submittedName>
</protein>
<feature type="domain" description="Inositol polyphosphate-related phosphatase" evidence="1">
    <location>
        <begin position="1"/>
        <end position="141"/>
    </location>
</feature>
<dbReference type="SMART" id="SM00128">
    <property type="entry name" value="IPPc"/>
    <property type="match status" value="1"/>
</dbReference>
<proteinExistence type="predicted"/>
<name>A0A8R1DVY2_CAEJA</name>
<dbReference type="SUPFAM" id="SSF56219">
    <property type="entry name" value="DNase I-like"/>
    <property type="match status" value="1"/>
</dbReference>
<dbReference type="Proteomes" id="UP000005237">
    <property type="component" value="Unassembled WGS sequence"/>
</dbReference>
<dbReference type="AlphaFoldDB" id="A0A8R1DVY2"/>